<evidence type="ECO:0000313" key="3">
    <source>
        <dbReference type="EMBL" id="PUU73999.1"/>
    </source>
</evidence>
<feature type="compositionally biased region" description="Acidic residues" evidence="1">
    <location>
        <begin position="219"/>
        <end position="234"/>
    </location>
</feature>
<dbReference type="GO" id="GO:0004037">
    <property type="term" value="F:allantoicase activity"/>
    <property type="evidence" value="ECO:0007669"/>
    <property type="project" value="InterPro"/>
</dbReference>
<name>A0A2T6ZEV3_TUBBO</name>
<feature type="region of interest" description="Disordered" evidence="1">
    <location>
        <begin position="219"/>
        <end position="272"/>
    </location>
</feature>
<proteinExistence type="predicted"/>
<gene>
    <name evidence="3" type="ORF">B9Z19DRAFT_1134019</name>
</gene>
<comment type="caution">
    <text evidence="3">The sequence shown here is derived from an EMBL/GenBank/DDBJ whole genome shotgun (WGS) entry which is preliminary data.</text>
</comment>
<dbReference type="InterPro" id="IPR015908">
    <property type="entry name" value="Allantoicase_dom"/>
</dbReference>
<dbReference type="Proteomes" id="UP000244722">
    <property type="component" value="Unassembled WGS sequence"/>
</dbReference>
<dbReference type="STRING" id="42251.A0A2T6ZEV3"/>
<organism evidence="3 4">
    <name type="scientific">Tuber borchii</name>
    <name type="common">White truffle</name>
    <dbReference type="NCBI Taxonomy" id="42251"/>
    <lineage>
        <taxon>Eukaryota</taxon>
        <taxon>Fungi</taxon>
        <taxon>Dikarya</taxon>
        <taxon>Ascomycota</taxon>
        <taxon>Pezizomycotina</taxon>
        <taxon>Pezizomycetes</taxon>
        <taxon>Pezizales</taxon>
        <taxon>Tuberaceae</taxon>
        <taxon>Tuber</taxon>
    </lineage>
</organism>
<dbReference type="InterPro" id="IPR008979">
    <property type="entry name" value="Galactose-bd-like_sf"/>
</dbReference>
<sequence length="272" mass="29935">MMPASACLELQSSCSPAILTRLLTLLTSPLAVWKIFCSDQNFGTKAANALLPGSGKDTGNGWETNRSREPAHVDWVVVKLGAPGYIEEVIVGPSTFVETILKQLKYTLSIPPTNISPKQPISQILYKFLFPTPGPKDPATFDQFLNGVLDPEIRTEIAEWYNCHTSEELEEVYLGIMLTSISIASLLGMGQGESWRTWRLKPVQLERDPSIYDEVEDYDYGDKEDEAEDEEDGGEVGAAQREGRELLRAASPIPATVPPRAPHRPAVGIGYS</sequence>
<dbReference type="EMBL" id="NESQ01000328">
    <property type="protein sequence ID" value="PUU73999.1"/>
    <property type="molecule type" value="Genomic_DNA"/>
</dbReference>
<accession>A0A2T6ZEV3</accession>
<keyword evidence="4" id="KW-1185">Reference proteome</keyword>
<evidence type="ECO:0000256" key="1">
    <source>
        <dbReference type="SAM" id="MobiDB-lite"/>
    </source>
</evidence>
<feature type="domain" description="Allantoicase" evidence="2">
    <location>
        <begin position="35"/>
        <end position="98"/>
    </location>
</feature>
<dbReference type="Pfam" id="PF03561">
    <property type="entry name" value="Allantoicase"/>
    <property type="match status" value="1"/>
</dbReference>
<dbReference type="GO" id="GO:0000256">
    <property type="term" value="P:allantoin catabolic process"/>
    <property type="evidence" value="ECO:0007669"/>
    <property type="project" value="InterPro"/>
</dbReference>
<evidence type="ECO:0000313" key="4">
    <source>
        <dbReference type="Proteomes" id="UP000244722"/>
    </source>
</evidence>
<dbReference type="Gene3D" id="2.60.120.260">
    <property type="entry name" value="Galactose-binding domain-like"/>
    <property type="match status" value="1"/>
</dbReference>
<evidence type="ECO:0000259" key="2">
    <source>
        <dbReference type="Pfam" id="PF03561"/>
    </source>
</evidence>
<dbReference type="OrthoDB" id="4106209at2759"/>
<dbReference type="SUPFAM" id="SSF49785">
    <property type="entry name" value="Galactose-binding domain-like"/>
    <property type="match status" value="1"/>
</dbReference>
<reference evidence="3 4" key="1">
    <citation type="submission" date="2017-04" db="EMBL/GenBank/DDBJ databases">
        <title>Draft genome sequence of Tuber borchii Vittad., a whitish edible truffle.</title>
        <authorList>
            <consortium name="DOE Joint Genome Institute"/>
            <person name="Murat C."/>
            <person name="Kuo A."/>
            <person name="Barry K.W."/>
            <person name="Clum A."/>
            <person name="Dockter R.B."/>
            <person name="Fauchery L."/>
            <person name="Iotti M."/>
            <person name="Kohler A."/>
            <person name="Labutti K."/>
            <person name="Lindquist E.A."/>
            <person name="Lipzen A."/>
            <person name="Ohm R.A."/>
            <person name="Wang M."/>
            <person name="Grigoriev I.V."/>
            <person name="Zambonelli A."/>
            <person name="Martin F.M."/>
        </authorList>
    </citation>
    <scope>NUCLEOTIDE SEQUENCE [LARGE SCALE GENOMIC DNA]</scope>
    <source>
        <strain evidence="3 4">Tbo3840</strain>
    </source>
</reference>
<dbReference type="AlphaFoldDB" id="A0A2T6ZEV3"/>
<protein>
    <recommendedName>
        <fullName evidence="2">Allantoicase domain-containing protein</fullName>
    </recommendedName>
</protein>